<feature type="compositionally biased region" description="Polar residues" evidence="2">
    <location>
        <begin position="133"/>
        <end position="145"/>
    </location>
</feature>
<evidence type="ECO:0000259" key="4">
    <source>
        <dbReference type="Pfam" id="PF09681"/>
    </source>
</evidence>
<proteinExistence type="inferred from homology"/>
<feature type="domain" description="Phage replisome organiser N-terminal" evidence="4">
    <location>
        <begin position="6"/>
        <end position="125"/>
    </location>
</feature>
<dbReference type="InterPro" id="IPR053162">
    <property type="entry name" value="DnaD"/>
</dbReference>
<feature type="domain" description="DnaB/C C-terminal" evidence="3">
    <location>
        <begin position="201"/>
        <end position="275"/>
    </location>
</feature>
<dbReference type="SUPFAM" id="SSF158499">
    <property type="entry name" value="DnaD domain-like"/>
    <property type="match status" value="1"/>
</dbReference>
<dbReference type="NCBIfam" id="TIGR01446">
    <property type="entry name" value="DnaD_dom"/>
    <property type="match status" value="1"/>
</dbReference>
<dbReference type="RefSeq" id="WP_185160464.1">
    <property type="nucleotide sequence ID" value="NZ_CP048732.1"/>
</dbReference>
<sequence length="340" mass="39652">MAEITWVKLKTDMFENEKIKLIEALPDKDSILIIWIKLIAYAGKVNAGGYIMLTEQIPMNTEELATIFGRPLNTVRLAINTFERYGMIEKSEQGAIKIKNWENHQNIEGMDRVKQLNAERNRKYRQRKKQEKLSMNSNDVSVTSRDGTDRDIEADRDIDKELDKDVEVEKKSNVNDTYKTRTTIGGQEENKNRKEEEVNAFDFYQSNGFGVLNSHINDEMGAYIDDFNNNGDDIVIAAMKIAIDRNNISWGYTKGILRNWINANLNSFEEVRAYEKRKLQQYQSRNNKQYQSKEKTPEWLIKQKNGETSQESATTETSEDFEKRKAQLEREVNSFWDEAK</sequence>
<dbReference type="InterPro" id="IPR006343">
    <property type="entry name" value="DnaB/C_C"/>
</dbReference>
<evidence type="ECO:0000256" key="2">
    <source>
        <dbReference type="SAM" id="MobiDB-lite"/>
    </source>
</evidence>
<dbReference type="EMBL" id="JANILD010000001">
    <property type="protein sequence ID" value="MCQ9302669.1"/>
    <property type="molecule type" value="Genomic_DNA"/>
</dbReference>
<evidence type="ECO:0000259" key="3">
    <source>
        <dbReference type="Pfam" id="PF07261"/>
    </source>
</evidence>
<feature type="compositionally biased region" description="Basic and acidic residues" evidence="2">
    <location>
        <begin position="112"/>
        <end position="121"/>
    </location>
</feature>
<dbReference type="AlphaFoldDB" id="A0AAW5LJU4"/>
<accession>A0AAW5LJU4</accession>
<dbReference type="InterPro" id="IPR036390">
    <property type="entry name" value="WH_DNA-bd_sf"/>
</dbReference>
<feature type="region of interest" description="Disordered" evidence="2">
    <location>
        <begin position="112"/>
        <end position="156"/>
    </location>
</feature>
<comment type="caution">
    <text evidence="5">The sequence shown here is derived from an EMBL/GenBank/DDBJ whole genome shotgun (WGS) entry which is preliminary data.</text>
</comment>
<dbReference type="SUPFAM" id="SSF46785">
    <property type="entry name" value="Winged helix' DNA-binding domain"/>
    <property type="match status" value="1"/>
</dbReference>
<feature type="region of interest" description="Disordered" evidence="2">
    <location>
        <begin position="282"/>
        <end position="324"/>
    </location>
</feature>
<dbReference type="Pfam" id="PF09681">
    <property type="entry name" value="Phage_rep_org_N"/>
    <property type="match status" value="1"/>
</dbReference>
<organism evidence="5 6">
    <name type="scientific">Mammaliicoccus sciuri</name>
    <name type="common">Staphylococcus sciuri</name>
    <dbReference type="NCBI Taxonomy" id="1296"/>
    <lineage>
        <taxon>Bacteria</taxon>
        <taxon>Bacillati</taxon>
        <taxon>Bacillota</taxon>
        <taxon>Bacilli</taxon>
        <taxon>Bacillales</taxon>
        <taxon>Staphylococcaceae</taxon>
        <taxon>Mammaliicoccus</taxon>
    </lineage>
</organism>
<dbReference type="InterPro" id="IPR034829">
    <property type="entry name" value="DnaD-like_sf"/>
</dbReference>
<dbReference type="Gene3D" id="1.10.10.630">
    <property type="entry name" value="DnaD domain-like"/>
    <property type="match status" value="1"/>
</dbReference>
<name>A0AAW5LJU4_MAMSC</name>
<dbReference type="NCBIfam" id="TIGR01714">
    <property type="entry name" value="phage_rep_org_N"/>
    <property type="match status" value="1"/>
</dbReference>
<evidence type="ECO:0000313" key="6">
    <source>
        <dbReference type="Proteomes" id="UP001204068"/>
    </source>
</evidence>
<dbReference type="PANTHER" id="PTHR37293:SF7">
    <property type="entry name" value="HYPOTHETICAL PHAGE PROTEIN"/>
    <property type="match status" value="1"/>
</dbReference>
<evidence type="ECO:0000313" key="5">
    <source>
        <dbReference type="EMBL" id="MCQ9302669.1"/>
    </source>
</evidence>
<reference evidence="5" key="1">
    <citation type="submission" date="2022-07" db="EMBL/GenBank/DDBJ databases">
        <title>Bacterial species isolated from the porcine tonsil microbiota.</title>
        <authorList>
            <person name="Oliveira I.M.F."/>
        </authorList>
    </citation>
    <scope>NUCLEOTIDE SEQUENCE</scope>
    <source>
        <strain evidence="5">8QC2O2</strain>
    </source>
</reference>
<gene>
    <name evidence="5" type="ORF">NQ032_03425</name>
</gene>
<dbReference type="Proteomes" id="UP001204068">
    <property type="component" value="Unassembled WGS sequence"/>
</dbReference>
<dbReference type="InterPro" id="IPR010056">
    <property type="entry name" value="Phage_rep_org__N"/>
</dbReference>
<protein>
    <submittedName>
        <fullName evidence="5">Phage replisome organizer N-terminal domain-containing protein</fullName>
    </submittedName>
</protein>
<comment type="similarity">
    <text evidence="1">Belongs to the DnaB/DnaD family.</text>
</comment>
<feature type="compositionally biased region" description="Basic and acidic residues" evidence="2">
    <location>
        <begin position="146"/>
        <end position="156"/>
    </location>
</feature>
<evidence type="ECO:0000256" key="1">
    <source>
        <dbReference type="ARBA" id="ARBA00093462"/>
    </source>
</evidence>
<dbReference type="PANTHER" id="PTHR37293">
    <property type="entry name" value="PHAGE REPLICATION PROTEIN-RELATED"/>
    <property type="match status" value="1"/>
</dbReference>
<feature type="compositionally biased region" description="Low complexity" evidence="2">
    <location>
        <begin position="307"/>
        <end position="316"/>
    </location>
</feature>
<dbReference type="Pfam" id="PF07261">
    <property type="entry name" value="DnaB_2"/>
    <property type="match status" value="1"/>
</dbReference>